<dbReference type="Proteomes" id="UP000092213">
    <property type="component" value="Chromosome"/>
</dbReference>
<evidence type="ECO:0000313" key="3">
    <source>
        <dbReference type="EMBL" id="ANN73052.1"/>
    </source>
</evidence>
<dbReference type="RefSeq" id="WP_066353209.1">
    <property type="nucleotide sequence ID" value="NZ_CBCSFJ010000010.1"/>
</dbReference>
<evidence type="ECO:0000313" key="5">
    <source>
        <dbReference type="Proteomes" id="UP000092213"/>
    </source>
</evidence>
<feature type="domain" description="DUF1854" evidence="1">
    <location>
        <begin position="31"/>
        <end position="159"/>
    </location>
</feature>
<name>A0A193FZ63_9BORD</name>
<dbReference type="Pfam" id="PF08909">
    <property type="entry name" value="DUF1854"/>
    <property type="match status" value="1"/>
</dbReference>
<gene>
    <name evidence="2" type="ORF">BAU06_18160</name>
    <name evidence="3" type="ORF">BAU08_18385</name>
</gene>
<evidence type="ECO:0000259" key="1">
    <source>
        <dbReference type="Pfam" id="PF08909"/>
    </source>
</evidence>
<dbReference type="Proteomes" id="UP000091897">
    <property type="component" value="Chromosome"/>
</dbReference>
<reference evidence="4 5" key="1">
    <citation type="submission" date="2016-06" db="EMBL/GenBank/DDBJ databases">
        <title>Complete genome sequences of Bordetella bronchialis and Bordetella flabilis.</title>
        <authorList>
            <person name="LiPuma J.J."/>
            <person name="Spilker T."/>
        </authorList>
    </citation>
    <scope>NUCLEOTIDE SEQUENCE [LARGE SCALE GENOMIC DNA]</scope>
    <source>
        <strain evidence="3 5">AU17976</strain>
        <strain evidence="2 4">AU3182</strain>
    </source>
</reference>
<dbReference type="EMBL" id="CP016171">
    <property type="protein sequence ID" value="ANN73052.1"/>
    <property type="molecule type" value="Genomic_DNA"/>
</dbReference>
<evidence type="ECO:0000313" key="4">
    <source>
        <dbReference type="Proteomes" id="UP000091897"/>
    </source>
</evidence>
<keyword evidence="4" id="KW-1185">Reference proteome</keyword>
<dbReference type="EMBL" id="CP016170">
    <property type="protein sequence ID" value="ANN67963.1"/>
    <property type="molecule type" value="Genomic_DNA"/>
</dbReference>
<organism evidence="3 5">
    <name type="scientific">Bordetella bronchialis</name>
    <dbReference type="NCBI Taxonomy" id="463025"/>
    <lineage>
        <taxon>Bacteria</taxon>
        <taxon>Pseudomonadati</taxon>
        <taxon>Pseudomonadota</taxon>
        <taxon>Betaproteobacteria</taxon>
        <taxon>Burkholderiales</taxon>
        <taxon>Alcaligenaceae</taxon>
        <taxon>Bordetella</taxon>
    </lineage>
</organism>
<dbReference type="STRING" id="463025.BAU08_18385"/>
<dbReference type="AlphaFoldDB" id="A0A193FZ63"/>
<sequence>MTTSSPKPEFRLQRNAHGRLVYVAPDGTSIDGIVPVRAFPISAPEGGCSLLDPAGHEVAWIDRVDDLPQSMRVLVQEALAAREFMPRIQRILAVSGYGTPCTWSVQTDRGATAFVLRGEEDIRRLSGQSLLIADSHGIHYLVGDMRALDKHSRKLLDRFL</sequence>
<protein>
    <recommendedName>
        <fullName evidence="1">DUF1854 domain-containing protein</fullName>
    </recommendedName>
</protein>
<accession>A0A193FZ63</accession>
<dbReference type="KEGG" id="bbro:BAU06_18160"/>
<dbReference type="InterPro" id="IPR015005">
    <property type="entry name" value="DUF1854"/>
</dbReference>
<proteinExistence type="predicted"/>
<dbReference type="OrthoDB" id="212426at2"/>
<evidence type="ECO:0000313" key="2">
    <source>
        <dbReference type="EMBL" id="ANN67963.1"/>
    </source>
</evidence>